<dbReference type="SMART" id="SM00220">
    <property type="entry name" value="S_TKc"/>
    <property type="match status" value="1"/>
</dbReference>
<keyword evidence="6" id="KW-0479">Metal-binding</keyword>
<keyword evidence="10" id="KW-0460">Magnesium</keyword>
<dbReference type="SUPFAM" id="SSF56112">
    <property type="entry name" value="Protein kinase-like (PK-like)"/>
    <property type="match status" value="1"/>
</dbReference>
<dbReference type="EMBL" id="JAOPGA020001408">
    <property type="protein sequence ID" value="KAL0488101.1"/>
    <property type="molecule type" value="Genomic_DNA"/>
</dbReference>
<keyword evidence="8 17" id="KW-0418">Kinase</keyword>
<dbReference type="GO" id="GO:0035556">
    <property type="term" value="P:intracellular signal transduction"/>
    <property type="evidence" value="ECO:0007669"/>
    <property type="project" value="TreeGrafter"/>
</dbReference>
<dbReference type="FunFam" id="3.30.200.20:FF:000003">
    <property type="entry name" value="Non-specific serine/threonine protein kinase"/>
    <property type="match status" value="1"/>
</dbReference>
<keyword evidence="15" id="KW-0175">Coiled coil</keyword>
<comment type="caution">
    <text evidence="17">The sequence shown here is derived from an EMBL/GenBank/DDBJ whole genome shotgun (WGS) entry which is preliminary data.</text>
</comment>
<dbReference type="AlphaFoldDB" id="A0AAW2ZFY7"/>
<evidence type="ECO:0000256" key="1">
    <source>
        <dbReference type="ARBA" id="ARBA00001946"/>
    </source>
</evidence>
<evidence type="ECO:0000256" key="3">
    <source>
        <dbReference type="ARBA" id="ARBA00012513"/>
    </source>
</evidence>
<comment type="catalytic activity">
    <reaction evidence="13">
        <text>L-seryl-[protein] + ATP = O-phospho-L-seryl-[protein] + ADP + H(+)</text>
        <dbReference type="Rhea" id="RHEA:17989"/>
        <dbReference type="Rhea" id="RHEA-COMP:9863"/>
        <dbReference type="Rhea" id="RHEA-COMP:11604"/>
        <dbReference type="ChEBI" id="CHEBI:15378"/>
        <dbReference type="ChEBI" id="CHEBI:29999"/>
        <dbReference type="ChEBI" id="CHEBI:30616"/>
        <dbReference type="ChEBI" id="CHEBI:83421"/>
        <dbReference type="ChEBI" id="CHEBI:456216"/>
        <dbReference type="EC" id="2.7.11.1"/>
    </reaction>
</comment>
<evidence type="ECO:0000256" key="10">
    <source>
        <dbReference type="ARBA" id="ARBA00022842"/>
    </source>
</evidence>
<evidence type="ECO:0000256" key="4">
    <source>
        <dbReference type="ARBA" id="ARBA00022527"/>
    </source>
</evidence>
<dbReference type="GO" id="GO:0004674">
    <property type="term" value="F:protein serine/threonine kinase activity"/>
    <property type="evidence" value="ECO:0007669"/>
    <property type="project" value="UniProtKB-KW"/>
</dbReference>
<dbReference type="InterPro" id="IPR048622">
    <property type="entry name" value="BRSK1_2-like_UBA"/>
</dbReference>
<feature type="binding site" evidence="14">
    <location>
        <position position="38"/>
    </location>
    <ligand>
        <name>ATP</name>
        <dbReference type="ChEBI" id="CHEBI:30616"/>
    </ligand>
</feature>
<evidence type="ECO:0000256" key="5">
    <source>
        <dbReference type="ARBA" id="ARBA00022679"/>
    </source>
</evidence>
<evidence type="ECO:0000256" key="13">
    <source>
        <dbReference type="ARBA" id="ARBA00048679"/>
    </source>
</evidence>
<keyword evidence="9 14" id="KW-0067">ATP-binding</keyword>
<sequence>MSGEKIGPFILGETLGEGATGKVKLAVHKDTNDKVAIKIINKSILADNIKLKKKIEREIDILKLMNHKSVIKLYDVLQSKKYLFLIMEYIEGGELFDYIVKKGRLSLEEAFFFYKQIIEGVEYCHQNLICHRDLKPENLLLDKNKNMKIADFGMASFLEADRLLETSCGSPHYASPEVVKGLRYNGTEADVWSCGVVLFALLTGRLPFDDENTQNLLRKVKAGVYDIPSYLVGDVRDIIQRMLCMDPEKRITITEIKRHNWWRRMDRHVNGLTSHGLTIPTYEQLKQKRLKEKAEKIEDEEELAAQIMKNEQEDINKEAEVEGMKTPLESRDSPFGGKPSPDNLEIDPEVIQAMNQLGWMSDVEKVKDGLLSVTKNIEAVMYNLLKKRKEETGDFKIETFHQKMSVSINNPIDPEDDANQGADKALALRRRIMDINQPDDVISASPPGKGMQWFSFWKKKISSPKPGLNPQFALHSNKPQQDIMSELSRSFKVLQLQMTTVSDSTIRVKCEVGHERGDIELDITMSTIPEEGAGFFLHFNRISGDVHAAKILFDSLQQELKI</sequence>
<evidence type="ECO:0000256" key="6">
    <source>
        <dbReference type="ARBA" id="ARBA00022723"/>
    </source>
</evidence>
<evidence type="ECO:0000256" key="15">
    <source>
        <dbReference type="SAM" id="Coils"/>
    </source>
</evidence>
<keyword evidence="5" id="KW-0808">Transferase</keyword>
<dbReference type="PANTHER" id="PTHR24346">
    <property type="entry name" value="MAP/MICROTUBULE AFFINITY-REGULATING KINASE"/>
    <property type="match status" value="1"/>
</dbReference>
<dbReference type="EC" id="2.7.11.1" evidence="3"/>
<dbReference type="Pfam" id="PF21115">
    <property type="entry name" value="UBA_BRSK"/>
    <property type="match status" value="1"/>
</dbReference>
<dbReference type="GO" id="GO:0046872">
    <property type="term" value="F:metal ion binding"/>
    <property type="evidence" value="ECO:0007669"/>
    <property type="project" value="UniProtKB-KW"/>
</dbReference>
<evidence type="ECO:0000256" key="8">
    <source>
        <dbReference type="ARBA" id="ARBA00022777"/>
    </source>
</evidence>
<dbReference type="Gene3D" id="1.10.510.10">
    <property type="entry name" value="Transferase(Phosphotransferase) domain 1"/>
    <property type="match status" value="1"/>
</dbReference>
<evidence type="ECO:0000259" key="16">
    <source>
        <dbReference type="PROSITE" id="PS50011"/>
    </source>
</evidence>
<evidence type="ECO:0000256" key="2">
    <source>
        <dbReference type="ARBA" id="ARBA00006234"/>
    </source>
</evidence>
<comment type="catalytic activity">
    <reaction evidence="12">
        <text>L-threonyl-[protein] + ATP = O-phospho-L-threonyl-[protein] + ADP + H(+)</text>
        <dbReference type="Rhea" id="RHEA:46608"/>
        <dbReference type="Rhea" id="RHEA-COMP:11060"/>
        <dbReference type="Rhea" id="RHEA-COMP:11605"/>
        <dbReference type="ChEBI" id="CHEBI:15378"/>
        <dbReference type="ChEBI" id="CHEBI:30013"/>
        <dbReference type="ChEBI" id="CHEBI:30616"/>
        <dbReference type="ChEBI" id="CHEBI:61977"/>
        <dbReference type="ChEBI" id="CHEBI:456216"/>
        <dbReference type="EC" id="2.7.11.1"/>
    </reaction>
</comment>
<dbReference type="FunFam" id="1.10.510.10:FF:000956">
    <property type="entry name" value="CAMK family protein kinase"/>
    <property type="match status" value="1"/>
</dbReference>
<keyword evidence="18" id="KW-1185">Reference proteome</keyword>
<dbReference type="Pfam" id="PF00069">
    <property type="entry name" value="Pkinase"/>
    <property type="match status" value="1"/>
</dbReference>
<dbReference type="PROSITE" id="PS00108">
    <property type="entry name" value="PROTEIN_KINASE_ST"/>
    <property type="match status" value="1"/>
</dbReference>
<evidence type="ECO:0000313" key="17">
    <source>
        <dbReference type="EMBL" id="KAL0488101.1"/>
    </source>
</evidence>
<dbReference type="PROSITE" id="PS00107">
    <property type="entry name" value="PROTEIN_KINASE_ATP"/>
    <property type="match status" value="1"/>
</dbReference>
<dbReference type="InterPro" id="IPR000719">
    <property type="entry name" value="Prot_kinase_dom"/>
</dbReference>
<comment type="cofactor">
    <cofactor evidence="1">
        <name>Mg(2+)</name>
        <dbReference type="ChEBI" id="CHEBI:18420"/>
    </cofactor>
</comment>
<accession>A0AAW2ZFY7</accession>
<dbReference type="InterPro" id="IPR011009">
    <property type="entry name" value="Kinase-like_dom_sf"/>
</dbReference>
<dbReference type="PROSITE" id="PS50011">
    <property type="entry name" value="PROTEIN_KINASE_DOM"/>
    <property type="match status" value="1"/>
</dbReference>
<feature type="coiled-coil region" evidence="15">
    <location>
        <begin position="282"/>
        <end position="314"/>
    </location>
</feature>
<dbReference type="InterPro" id="IPR008271">
    <property type="entry name" value="Ser/Thr_kinase_AS"/>
</dbReference>
<keyword evidence="11" id="KW-0524">Neurogenesis</keyword>
<keyword evidence="4" id="KW-0723">Serine/threonine-protein kinase</keyword>
<gene>
    <name evidence="17" type="ORF">AKO1_008969</name>
</gene>
<organism evidence="17 18">
    <name type="scientific">Acrasis kona</name>
    <dbReference type="NCBI Taxonomy" id="1008807"/>
    <lineage>
        <taxon>Eukaryota</taxon>
        <taxon>Discoba</taxon>
        <taxon>Heterolobosea</taxon>
        <taxon>Tetramitia</taxon>
        <taxon>Eutetramitia</taxon>
        <taxon>Acrasidae</taxon>
        <taxon>Acrasis</taxon>
    </lineage>
</organism>
<reference evidence="17 18" key="1">
    <citation type="submission" date="2024-03" db="EMBL/GenBank/DDBJ databases">
        <title>The Acrasis kona genome and developmental transcriptomes reveal deep origins of eukaryotic multicellular pathways.</title>
        <authorList>
            <person name="Sheikh S."/>
            <person name="Fu C.-J."/>
            <person name="Brown M.W."/>
            <person name="Baldauf S.L."/>
        </authorList>
    </citation>
    <scope>NUCLEOTIDE SEQUENCE [LARGE SCALE GENOMIC DNA]</scope>
    <source>
        <strain evidence="17 18">ATCC MYA-3509</strain>
    </source>
</reference>
<evidence type="ECO:0000256" key="14">
    <source>
        <dbReference type="PROSITE-ProRule" id="PRU10141"/>
    </source>
</evidence>
<dbReference type="InterPro" id="IPR017441">
    <property type="entry name" value="Protein_kinase_ATP_BS"/>
</dbReference>
<evidence type="ECO:0000313" key="18">
    <source>
        <dbReference type="Proteomes" id="UP001431209"/>
    </source>
</evidence>
<keyword evidence="7 14" id="KW-0547">Nucleotide-binding</keyword>
<evidence type="ECO:0000256" key="7">
    <source>
        <dbReference type="ARBA" id="ARBA00022741"/>
    </source>
</evidence>
<feature type="domain" description="Protein kinase" evidence="16">
    <location>
        <begin position="9"/>
        <end position="262"/>
    </location>
</feature>
<dbReference type="Proteomes" id="UP001431209">
    <property type="component" value="Unassembled WGS sequence"/>
</dbReference>
<proteinExistence type="inferred from homology"/>
<comment type="similarity">
    <text evidence="2">Belongs to the protein kinase superfamily. CAMK Ser/Thr protein kinase family. SNF1 subfamily.</text>
</comment>
<dbReference type="GO" id="GO:0005524">
    <property type="term" value="F:ATP binding"/>
    <property type="evidence" value="ECO:0007669"/>
    <property type="project" value="UniProtKB-UniRule"/>
</dbReference>
<protein>
    <recommendedName>
        <fullName evidence="3">non-specific serine/threonine protein kinase</fullName>
        <ecNumber evidence="3">2.7.11.1</ecNumber>
    </recommendedName>
</protein>
<evidence type="ECO:0000256" key="11">
    <source>
        <dbReference type="ARBA" id="ARBA00022902"/>
    </source>
</evidence>
<name>A0AAW2ZFY7_9EUKA</name>
<dbReference type="PANTHER" id="PTHR24346:SF110">
    <property type="entry name" value="NON-SPECIFIC SERINE_THREONINE PROTEIN KINASE"/>
    <property type="match status" value="1"/>
</dbReference>
<dbReference type="GO" id="GO:0005737">
    <property type="term" value="C:cytoplasm"/>
    <property type="evidence" value="ECO:0007669"/>
    <property type="project" value="TreeGrafter"/>
</dbReference>
<evidence type="ECO:0000256" key="9">
    <source>
        <dbReference type="ARBA" id="ARBA00022840"/>
    </source>
</evidence>
<evidence type="ECO:0000256" key="12">
    <source>
        <dbReference type="ARBA" id="ARBA00047899"/>
    </source>
</evidence>